<dbReference type="InterPro" id="IPR000801">
    <property type="entry name" value="Esterase-like"/>
</dbReference>
<gene>
    <name evidence="2" type="ORF">ACFSJD_17215</name>
</gene>
<dbReference type="PANTHER" id="PTHR48098">
    <property type="entry name" value="ENTEROCHELIN ESTERASE-RELATED"/>
    <property type="match status" value="1"/>
</dbReference>
<comment type="caution">
    <text evidence="2">The sequence shown here is derived from an EMBL/GenBank/DDBJ whole genome shotgun (WGS) entry which is preliminary data.</text>
</comment>
<proteinExistence type="predicted"/>
<dbReference type="PANTHER" id="PTHR48098:SF1">
    <property type="entry name" value="DIACYLGLYCEROL ACYLTRANSFERASE_MYCOLYLTRANSFERASE AG85A"/>
    <property type="match status" value="1"/>
</dbReference>
<dbReference type="SUPFAM" id="SSF53474">
    <property type="entry name" value="alpha/beta-Hydrolases"/>
    <property type="match status" value="1"/>
</dbReference>
<dbReference type="InterPro" id="IPR050583">
    <property type="entry name" value="Mycobacterial_A85_antigen"/>
</dbReference>
<feature type="region of interest" description="Disordered" evidence="1">
    <location>
        <begin position="1"/>
        <end position="35"/>
    </location>
</feature>
<evidence type="ECO:0000313" key="2">
    <source>
        <dbReference type="EMBL" id="MFD1519239.1"/>
    </source>
</evidence>
<dbReference type="InterPro" id="IPR029058">
    <property type="entry name" value="AB_hydrolase_fold"/>
</dbReference>
<name>A0ABW4EZ16_9PSEU</name>
<keyword evidence="2" id="KW-0378">Hydrolase</keyword>
<keyword evidence="3" id="KW-1185">Reference proteome</keyword>
<reference evidence="3" key="1">
    <citation type="journal article" date="2019" name="Int. J. Syst. Evol. Microbiol.">
        <title>The Global Catalogue of Microorganisms (GCM) 10K type strain sequencing project: providing services to taxonomists for standard genome sequencing and annotation.</title>
        <authorList>
            <consortium name="The Broad Institute Genomics Platform"/>
            <consortium name="The Broad Institute Genome Sequencing Center for Infectious Disease"/>
            <person name="Wu L."/>
            <person name="Ma J."/>
        </authorList>
    </citation>
    <scope>NUCLEOTIDE SEQUENCE [LARGE SCALE GENOMIC DNA]</scope>
    <source>
        <strain evidence="3">CCM 7043</strain>
    </source>
</reference>
<dbReference type="EMBL" id="JBHUCO010000016">
    <property type="protein sequence ID" value="MFD1519239.1"/>
    <property type="molecule type" value="Genomic_DNA"/>
</dbReference>
<dbReference type="GO" id="GO:0016787">
    <property type="term" value="F:hydrolase activity"/>
    <property type="evidence" value="ECO:0007669"/>
    <property type="project" value="UniProtKB-KW"/>
</dbReference>
<dbReference type="Gene3D" id="3.40.50.1820">
    <property type="entry name" value="alpha/beta hydrolase"/>
    <property type="match status" value="1"/>
</dbReference>
<dbReference type="Pfam" id="PF00756">
    <property type="entry name" value="Esterase"/>
    <property type="match status" value="1"/>
</dbReference>
<sequence>MIMVVRSGTSAVIQQDRGTDSPRFPRAPRSGPEGLPRRILVRAQGCGGVRMALIRSRALLAATCSAVLFALSACGSWSSQAQEPEPQAAAPSAGAGKLERVKVHGKSLEGNLMGESADPDVSIYLPASYATDSDRRYPVVYLLHGYTGTDLSYFGPGGRQLDQIAERVFANGSAQEMILVMPNCMNAYGGCMYSNSVTAGDWETYVADDLVSYVDQNYRTIATRASRGLAGHSMGGYGTIRIGMKRPDVFNALYALSSCCLNEGTIRPPAGGVTPLAESIKSPEEAQGNRDVMGTLARAAAWAPNPKNPPFFFDLPTKNGEVLPDVAEKWAANSPVAMLDQYAGNLKKYKAIALDIGLQDSLLASDQVFVDRLNRFDVPHTFETYEGDHNSGVPQRLEEKVLPFFSQQLAFGS</sequence>
<dbReference type="RefSeq" id="WP_344719318.1">
    <property type="nucleotide sequence ID" value="NZ_BAAAUS010000004.1"/>
</dbReference>
<organism evidence="2 3">
    <name type="scientific">Pseudonocardia yunnanensis</name>
    <dbReference type="NCBI Taxonomy" id="58107"/>
    <lineage>
        <taxon>Bacteria</taxon>
        <taxon>Bacillati</taxon>
        <taxon>Actinomycetota</taxon>
        <taxon>Actinomycetes</taxon>
        <taxon>Pseudonocardiales</taxon>
        <taxon>Pseudonocardiaceae</taxon>
        <taxon>Pseudonocardia</taxon>
    </lineage>
</organism>
<dbReference type="Proteomes" id="UP001597114">
    <property type="component" value="Unassembled WGS sequence"/>
</dbReference>
<protein>
    <submittedName>
        <fullName evidence="2">Alpha/beta hydrolase</fullName>
    </submittedName>
</protein>
<evidence type="ECO:0000256" key="1">
    <source>
        <dbReference type="SAM" id="MobiDB-lite"/>
    </source>
</evidence>
<evidence type="ECO:0000313" key="3">
    <source>
        <dbReference type="Proteomes" id="UP001597114"/>
    </source>
</evidence>
<accession>A0ABW4EZ16</accession>